<keyword evidence="1" id="KW-0472">Membrane</keyword>
<dbReference type="RefSeq" id="WP_169189444.1">
    <property type="nucleotide sequence ID" value="NZ_JABBPK010000001.1"/>
</dbReference>
<keyword evidence="3" id="KW-1185">Reference proteome</keyword>
<protein>
    <submittedName>
        <fullName evidence="2">DUF624 domain-containing protein</fullName>
    </submittedName>
</protein>
<feature type="transmembrane region" description="Helical" evidence="1">
    <location>
        <begin position="101"/>
        <end position="124"/>
    </location>
</feature>
<proteinExistence type="predicted"/>
<feature type="transmembrane region" description="Helical" evidence="1">
    <location>
        <begin position="167"/>
        <end position="188"/>
    </location>
</feature>
<keyword evidence="1" id="KW-1133">Transmembrane helix</keyword>
<feature type="transmembrane region" description="Helical" evidence="1">
    <location>
        <begin position="77"/>
        <end position="95"/>
    </location>
</feature>
<evidence type="ECO:0000256" key="1">
    <source>
        <dbReference type="SAM" id="Phobius"/>
    </source>
</evidence>
<sequence>MLKSVEKINCIFTTILNLVYVNFLWWLFTLLGVGLFGAGPATYALVSILRQWMRGNTNIPIFSSYWKYYKESFKESMITSWIYVLIGYVLVIDLLYVTNWYLKVCLIIICFLFFLSAIFIYPLMAHYNWKGIFFRIKMSFIFGFSCLQYSLLLFVVIGATYWTAITFFPGILTFFGISFLFYVITWTANQVFTRIELQNIEEVEDKTIYPTLNGQ</sequence>
<keyword evidence="1" id="KW-0812">Transmembrane</keyword>
<evidence type="ECO:0000313" key="2">
    <source>
        <dbReference type="EMBL" id="NMO79863.1"/>
    </source>
</evidence>
<gene>
    <name evidence="2" type="ORF">HHU08_23345</name>
</gene>
<feature type="transmembrane region" description="Helical" evidence="1">
    <location>
        <begin position="23"/>
        <end position="46"/>
    </location>
</feature>
<accession>A0A7Y0PP76</accession>
<evidence type="ECO:0000313" key="3">
    <source>
        <dbReference type="Proteomes" id="UP000588491"/>
    </source>
</evidence>
<feature type="transmembrane region" description="Helical" evidence="1">
    <location>
        <begin position="136"/>
        <end position="161"/>
    </location>
</feature>
<comment type="caution">
    <text evidence="2">The sequence shown here is derived from an EMBL/GenBank/DDBJ whole genome shotgun (WGS) entry which is preliminary data.</text>
</comment>
<name>A0A7Y0PP76_9BACI</name>
<dbReference type="InterPro" id="IPR006938">
    <property type="entry name" value="DUF624"/>
</dbReference>
<reference evidence="2 3" key="1">
    <citation type="submission" date="2020-04" db="EMBL/GenBank/DDBJ databases">
        <title>Bacillus sp. UniB3 isolated from commercial digestive syrup.</title>
        <authorList>
            <person name="Thorat V."/>
            <person name="Kirdat K."/>
            <person name="Tiwarekar B."/>
            <person name="Yadav A."/>
        </authorList>
    </citation>
    <scope>NUCLEOTIDE SEQUENCE [LARGE SCALE GENOMIC DNA]</scope>
    <source>
        <strain evidence="2 3">UniB3</strain>
    </source>
</reference>
<dbReference type="Proteomes" id="UP000588491">
    <property type="component" value="Unassembled WGS sequence"/>
</dbReference>
<organism evidence="2 3">
    <name type="scientific">Niallia alba</name>
    <dbReference type="NCBI Taxonomy" id="2729105"/>
    <lineage>
        <taxon>Bacteria</taxon>
        <taxon>Bacillati</taxon>
        <taxon>Bacillota</taxon>
        <taxon>Bacilli</taxon>
        <taxon>Bacillales</taxon>
        <taxon>Bacillaceae</taxon>
        <taxon>Niallia</taxon>
    </lineage>
</organism>
<dbReference type="EMBL" id="JABBPK010000001">
    <property type="protein sequence ID" value="NMO79863.1"/>
    <property type="molecule type" value="Genomic_DNA"/>
</dbReference>
<dbReference type="Pfam" id="PF04854">
    <property type="entry name" value="DUF624"/>
    <property type="match status" value="1"/>
</dbReference>
<dbReference type="AlphaFoldDB" id="A0A7Y0PP76"/>